<evidence type="ECO:0000256" key="4">
    <source>
        <dbReference type="ARBA" id="ARBA00022827"/>
    </source>
</evidence>
<dbReference type="Gene3D" id="3.50.50.60">
    <property type="entry name" value="FAD/NAD(P)-binding domain"/>
    <property type="match status" value="2"/>
</dbReference>
<keyword evidence="9" id="KW-0413">Isomerase</keyword>
<dbReference type="RefSeq" id="XP_002182312.1">
    <property type="nucleotide sequence ID" value="XM_002182276.1"/>
</dbReference>
<reference evidence="9 10" key="1">
    <citation type="journal article" date="2008" name="Nature">
        <title>The Phaeodactylum genome reveals the evolutionary history of diatom genomes.</title>
        <authorList>
            <person name="Bowler C."/>
            <person name="Allen A.E."/>
            <person name="Badger J.H."/>
            <person name="Grimwood J."/>
            <person name="Jabbari K."/>
            <person name="Kuo A."/>
            <person name="Maheswari U."/>
            <person name="Martens C."/>
            <person name="Maumus F."/>
            <person name="Otillar R.P."/>
            <person name="Rayko E."/>
            <person name="Salamov A."/>
            <person name="Vandepoele K."/>
            <person name="Beszteri B."/>
            <person name="Gruber A."/>
            <person name="Heijde M."/>
            <person name="Katinka M."/>
            <person name="Mock T."/>
            <person name="Valentin K."/>
            <person name="Verret F."/>
            <person name="Berges J.A."/>
            <person name="Brownlee C."/>
            <person name="Cadoret J.P."/>
            <person name="Chiovitti A."/>
            <person name="Choi C.J."/>
            <person name="Coesel S."/>
            <person name="De Martino A."/>
            <person name="Detter J.C."/>
            <person name="Durkin C."/>
            <person name="Falciatore A."/>
            <person name="Fournet J."/>
            <person name="Haruta M."/>
            <person name="Huysman M.J."/>
            <person name="Jenkins B.D."/>
            <person name="Jiroutova K."/>
            <person name="Jorgensen R.E."/>
            <person name="Joubert Y."/>
            <person name="Kaplan A."/>
            <person name="Kroger N."/>
            <person name="Kroth P.G."/>
            <person name="La Roche J."/>
            <person name="Lindquist E."/>
            <person name="Lommer M."/>
            <person name="Martin-Jezequel V."/>
            <person name="Lopez P.J."/>
            <person name="Lucas S."/>
            <person name="Mangogna M."/>
            <person name="McGinnis K."/>
            <person name="Medlin L.K."/>
            <person name="Montsant A."/>
            <person name="Oudot-Le Secq M.P."/>
            <person name="Napoli C."/>
            <person name="Obornik M."/>
            <person name="Parker M.S."/>
            <person name="Petit J.L."/>
            <person name="Porcel B.M."/>
            <person name="Poulsen N."/>
            <person name="Robison M."/>
            <person name="Rychlewski L."/>
            <person name="Rynearson T.A."/>
            <person name="Schmutz J."/>
            <person name="Shapiro H."/>
            <person name="Siaut M."/>
            <person name="Stanley M."/>
            <person name="Sussman M.R."/>
            <person name="Taylor A.R."/>
            <person name="Vardi A."/>
            <person name="von Dassow P."/>
            <person name="Vyverman W."/>
            <person name="Willis A."/>
            <person name="Wyrwicz L.S."/>
            <person name="Rokhsar D.S."/>
            <person name="Weissenbach J."/>
            <person name="Armbrust E.V."/>
            <person name="Green B.R."/>
            <person name="Van de Peer Y."/>
            <person name="Grigoriev I.V."/>
        </authorList>
    </citation>
    <scope>NUCLEOTIDE SEQUENCE [LARGE SCALE GENOMIC DNA]</scope>
    <source>
        <strain evidence="9 10">CCAP 1055/1</strain>
    </source>
</reference>
<evidence type="ECO:0000256" key="8">
    <source>
        <dbReference type="SAM" id="Phobius"/>
    </source>
</evidence>
<feature type="transmembrane region" description="Helical" evidence="8">
    <location>
        <begin position="860"/>
        <end position="880"/>
    </location>
</feature>
<dbReference type="KEGG" id="pti:PHATRDRAFT_54800"/>
<evidence type="ECO:0000256" key="7">
    <source>
        <dbReference type="SAM" id="MobiDB-lite"/>
    </source>
</evidence>
<keyword evidence="4" id="KW-0274">FAD</keyword>
<dbReference type="EMBL" id="CM000617">
    <property type="protein sequence ID" value="EEC46213.1"/>
    <property type="molecule type" value="Genomic_DNA"/>
</dbReference>
<keyword evidence="5" id="KW-0521">NADP</keyword>
<evidence type="ECO:0000256" key="2">
    <source>
        <dbReference type="ARBA" id="ARBA00022630"/>
    </source>
</evidence>
<proteinExistence type="inferred from homology"/>
<sequence length="923" mass="103052">MTPVTQSPPVELSTDPPVALSLALPPLSPTADGTLQHHHLTTTDDESSSPWPVIRSVFRGQNNFSDPLNRGWNPWRPGISSRQDKCGVEYVKMHGQYFPTSGSGFSTGPVGQHDGHELEQRCDTERQGGGHVNKGNHVEANVATSVLCATECCLPHREPEPKTVCVVVLRSLQRDPTFQQDEVSAFLGAFRGWIGNEVDRLFEWAATAAKALCMANWQGKSRLLKKFGATVRRLDKACGPFGWTAWILFPCQTLMQRRDHYTRYAIGRSRTLGDAESCFLVWLFHWPARRVKLHPRRASRFRPELVLENGKQRRFDTIVIGSGSGGCACANLLAQSGQRVLILEQHTKTGGCTHSFRDRGCEWDTGLHYTSAGMGRSTCRPGAIMHFMTQGLQKWTPLQDPYDEVIFPPDDFVKLGVPNESSYRFVSGADETIQSVLASIDPEHRELEKRARLYMDLCTDINSGFTALGISRVLPSWMHFLVRSRIDRLMKFAAMTVRDVQYGMLNLGLTIEELLKDGCPPAPAGSEPDPSIRRLKAVLTHPIGDYAVQPRDATMAAHGVTMAHYQDGACYCVGPTQQISVRSSSMVREFGGEVLTDATVREIILEHGRAVGVRVSNTSALAECKSDAERAQVPVTELRAKAVVCATSVYNLYNNLLPQDLAQVKEFQDPEKRTIQQSNGHIFLFCKIKGDPTELKLPAHNLWYFNSYDIDDAFEAYFTDPVGQRPPTVYIGFPCTKDTSWKQRFPGVSNCILISDGLWEWFEKWQDKPVHNRGSDYEEFKEKLSKHLLEILFEFVPEVKDKIEFSFLGTPLSEQTYLNSFCAGSYGTKCLPSMFAKSNRRWTTSPHTSIPGLYLAGSDAFLPAVCGAMYGGCFGAIAVLGHLRALKLTLAFIAHFAGCITDEDPKIGWIQAYILAWKKFMND</sequence>
<dbReference type="Pfam" id="PF13450">
    <property type="entry name" value="NAD_binding_8"/>
    <property type="match status" value="1"/>
</dbReference>
<keyword evidence="6" id="KW-0520">NAD</keyword>
<feature type="region of interest" description="Disordered" evidence="7">
    <location>
        <begin position="1"/>
        <end position="52"/>
    </location>
</feature>
<dbReference type="SUPFAM" id="SSF51905">
    <property type="entry name" value="FAD/NAD(P)-binding domain"/>
    <property type="match status" value="1"/>
</dbReference>
<dbReference type="InterPro" id="IPR052206">
    <property type="entry name" value="Retinol_saturase"/>
</dbReference>
<protein>
    <submittedName>
        <fullName evidence="9">Carotenoid isomerase-like protein</fullName>
    </submittedName>
</protein>
<feature type="compositionally biased region" description="Low complexity" evidence="7">
    <location>
        <begin position="16"/>
        <end position="25"/>
    </location>
</feature>
<keyword evidence="3" id="KW-0732">Signal</keyword>
<evidence type="ECO:0000256" key="1">
    <source>
        <dbReference type="ARBA" id="ARBA00005855"/>
    </source>
</evidence>
<evidence type="ECO:0000256" key="3">
    <source>
        <dbReference type="ARBA" id="ARBA00022729"/>
    </source>
</evidence>
<dbReference type="HOGENOM" id="CLU_019722_1_0_1"/>
<keyword evidence="2" id="KW-0285">Flavoprotein</keyword>
<dbReference type="InterPro" id="IPR036188">
    <property type="entry name" value="FAD/NAD-bd_sf"/>
</dbReference>
<reference evidence="10" key="2">
    <citation type="submission" date="2008-08" db="EMBL/GenBank/DDBJ databases">
        <authorList>
            <consortium name="Diatom Consortium"/>
            <person name="Grigoriev I."/>
            <person name="Grimwood J."/>
            <person name="Kuo A."/>
            <person name="Otillar R.P."/>
            <person name="Salamov A."/>
            <person name="Detter J.C."/>
            <person name="Lindquist E."/>
            <person name="Shapiro H."/>
            <person name="Lucas S."/>
            <person name="Glavina del Rio T."/>
            <person name="Pitluck S."/>
            <person name="Rokhsar D."/>
            <person name="Bowler C."/>
        </authorList>
    </citation>
    <scope>GENOME REANNOTATION</scope>
    <source>
        <strain evidence="10">CCAP 1055/1</strain>
    </source>
</reference>
<dbReference type="InParanoid" id="B7G4X4"/>
<comment type="similarity">
    <text evidence="1">Belongs to the carotenoid/retinoid oxidoreductase family. CrtISO subfamily.</text>
</comment>
<evidence type="ECO:0000256" key="5">
    <source>
        <dbReference type="ARBA" id="ARBA00022857"/>
    </source>
</evidence>
<dbReference type="eggNOG" id="KOG4254">
    <property type="taxonomic scope" value="Eukaryota"/>
</dbReference>
<name>B7G4X4_PHATC</name>
<gene>
    <name evidence="9" type="ORF">PHATRDRAFT_54800</name>
</gene>
<evidence type="ECO:0000313" key="9">
    <source>
        <dbReference type="EMBL" id="EEC46213.1"/>
    </source>
</evidence>
<evidence type="ECO:0000313" key="10">
    <source>
        <dbReference type="Proteomes" id="UP000000759"/>
    </source>
</evidence>
<keyword evidence="8" id="KW-0472">Membrane</keyword>
<dbReference type="GO" id="GO:0016853">
    <property type="term" value="F:isomerase activity"/>
    <property type="evidence" value="ECO:0007669"/>
    <property type="project" value="UniProtKB-KW"/>
</dbReference>
<keyword evidence="10" id="KW-1185">Reference proteome</keyword>
<dbReference type="Proteomes" id="UP000000759">
    <property type="component" value="Chromosome 15"/>
</dbReference>
<dbReference type="PANTHER" id="PTHR46091">
    <property type="entry name" value="BLR7054 PROTEIN"/>
    <property type="match status" value="1"/>
</dbReference>
<dbReference type="AlphaFoldDB" id="B7G4X4"/>
<dbReference type="PANTHER" id="PTHR46091:SF3">
    <property type="entry name" value="AMINE OXIDASE DOMAIN-CONTAINING PROTEIN"/>
    <property type="match status" value="1"/>
</dbReference>
<dbReference type="OrthoDB" id="38045at2759"/>
<keyword evidence="8" id="KW-1133">Transmembrane helix</keyword>
<dbReference type="STRING" id="556484.B7G4X4"/>
<keyword evidence="8" id="KW-0812">Transmembrane</keyword>
<dbReference type="PaxDb" id="2850-Phatr54800"/>
<organism evidence="9 10">
    <name type="scientific">Phaeodactylum tricornutum (strain CCAP 1055/1)</name>
    <dbReference type="NCBI Taxonomy" id="556484"/>
    <lineage>
        <taxon>Eukaryota</taxon>
        <taxon>Sar</taxon>
        <taxon>Stramenopiles</taxon>
        <taxon>Ochrophyta</taxon>
        <taxon>Bacillariophyta</taxon>
        <taxon>Bacillariophyceae</taxon>
        <taxon>Bacillariophycidae</taxon>
        <taxon>Naviculales</taxon>
        <taxon>Phaeodactylaceae</taxon>
        <taxon>Phaeodactylum</taxon>
    </lineage>
</organism>
<dbReference type="GeneID" id="7202950"/>
<evidence type="ECO:0000256" key="6">
    <source>
        <dbReference type="ARBA" id="ARBA00023027"/>
    </source>
</evidence>
<accession>B7G4X4</accession>